<evidence type="ECO:0000256" key="1">
    <source>
        <dbReference type="SAM" id="MobiDB-lite"/>
    </source>
</evidence>
<feature type="region of interest" description="Disordered" evidence="1">
    <location>
        <begin position="225"/>
        <end position="265"/>
    </location>
</feature>
<dbReference type="Pfam" id="PF14091">
    <property type="entry name" value="DUF4269"/>
    <property type="match status" value="1"/>
</dbReference>
<dbReference type="Proteomes" id="UP000241986">
    <property type="component" value="Unassembled WGS sequence"/>
</dbReference>
<dbReference type="AlphaFoldDB" id="A0A2T4N8C4"/>
<evidence type="ECO:0000313" key="2">
    <source>
        <dbReference type="EMBL" id="PTH83074.1"/>
    </source>
</evidence>
<feature type="compositionally biased region" description="Low complexity" evidence="1">
    <location>
        <begin position="241"/>
        <end position="258"/>
    </location>
</feature>
<proteinExistence type="predicted"/>
<dbReference type="RefSeq" id="WP_107682157.1">
    <property type="nucleotide sequence ID" value="NZ_CAWQUB010000001.1"/>
</dbReference>
<reference evidence="2 3" key="1">
    <citation type="submission" date="2018-03" db="EMBL/GenBank/DDBJ databases">
        <title>Aeromonas veronii whole genome sequencing and analysis.</title>
        <authorList>
            <person name="Xie H."/>
            <person name="Liu T."/>
            <person name="Wang K."/>
        </authorList>
    </citation>
    <scope>NUCLEOTIDE SEQUENCE [LARGE SCALE GENOMIC DNA]</scope>
    <source>
        <strain evidence="2 3">XH.VA.1</strain>
    </source>
</reference>
<accession>A0A2T4N8C4</accession>
<sequence length="265" mass="28515">MLTDLCRLGTDKTAAPAAVFPSASPTASPNWRRLDYLAHGNPRQRSAHALLTAGLWDELAAQCSDMALVSTLAIGLDRPGSDLDILCQHPDPAEFAAIFAEQGWQASAKGDNIWLLERIFACLDQHSVDSSCDKSEASWPVELYVTAAPIETLNGWRHLTLMAALLERFGDAFYREVLRLRLEEGLKGEAAMCRLLGLAGDPYEALLTLEGCNLAELAWQPPSRDDIHTSTGAMAPAARDSSPVVSTTSATPVCPVSTESPIPTS</sequence>
<name>A0A2T4N8C4_AERVE</name>
<organism evidence="2 3">
    <name type="scientific">Aeromonas veronii</name>
    <dbReference type="NCBI Taxonomy" id="654"/>
    <lineage>
        <taxon>Bacteria</taxon>
        <taxon>Pseudomonadati</taxon>
        <taxon>Pseudomonadota</taxon>
        <taxon>Gammaproteobacteria</taxon>
        <taxon>Aeromonadales</taxon>
        <taxon>Aeromonadaceae</taxon>
        <taxon>Aeromonas</taxon>
    </lineage>
</organism>
<protein>
    <submittedName>
        <fullName evidence="2">DUF4269 domain-containing protein</fullName>
    </submittedName>
</protein>
<comment type="caution">
    <text evidence="2">The sequence shown here is derived from an EMBL/GenBank/DDBJ whole genome shotgun (WGS) entry which is preliminary data.</text>
</comment>
<dbReference type="EMBL" id="PZKL01000001">
    <property type="protein sequence ID" value="PTH83074.1"/>
    <property type="molecule type" value="Genomic_DNA"/>
</dbReference>
<evidence type="ECO:0000313" key="3">
    <source>
        <dbReference type="Proteomes" id="UP000241986"/>
    </source>
</evidence>
<gene>
    <name evidence="2" type="ORF">DAA48_00085</name>
</gene>
<dbReference type="InterPro" id="IPR025365">
    <property type="entry name" value="DUF4269"/>
</dbReference>